<dbReference type="Gene3D" id="1.10.357.10">
    <property type="entry name" value="Tetracycline Repressor, domain 2"/>
    <property type="match status" value="1"/>
</dbReference>
<dbReference type="PRINTS" id="PR00455">
    <property type="entry name" value="HTHTETR"/>
</dbReference>
<evidence type="ECO:0000256" key="1">
    <source>
        <dbReference type="ARBA" id="ARBA00023015"/>
    </source>
</evidence>
<dbReference type="AlphaFoldDB" id="M6FN72"/>
<evidence type="ECO:0000313" key="6">
    <source>
        <dbReference type="EMBL" id="EMM72542.1"/>
    </source>
</evidence>
<sequence length="201" mass="22915">MYFKMTSHFISQKKMKLSSIAAETRRKKILETGIQLLRKTGPDGIGIQEIADASGIPKGSFYNYFPSKDHFLLEALEIYTNAAIQWNESVLEEGGRGPSALRFLYEKKVDLEKNLLQEEFSCLINVLSQHSSSQRPELRKKLKFSLETISRGIITSLRVSESPSLLKRIQYLESSWRGAMLLSRATGDESYLENFLSNLKE</sequence>
<dbReference type="PANTHER" id="PTHR47506:SF6">
    <property type="entry name" value="HTH-TYPE TRANSCRIPTIONAL REPRESSOR NEMR"/>
    <property type="match status" value="1"/>
</dbReference>
<dbReference type="GO" id="GO:0003677">
    <property type="term" value="F:DNA binding"/>
    <property type="evidence" value="ECO:0007669"/>
    <property type="project" value="UniProtKB-UniRule"/>
</dbReference>
<comment type="caution">
    <text evidence="6">The sequence shown here is derived from an EMBL/GenBank/DDBJ whole genome shotgun (WGS) entry which is preliminary data.</text>
</comment>
<evidence type="ECO:0000256" key="4">
    <source>
        <dbReference type="PROSITE-ProRule" id="PRU00335"/>
    </source>
</evidence>
<dbReference type="InterPro" id="IPR001647">
    <property type="entry name" value="HTH_TetR"/>
</dbReference>
<feature type="domain" description="HTH tetR-type" evidence="5">
    <location>
        <begin position="23"/>
        <end position="83"/>
    </location>
</feature>
<evidence type="ECO:0000313" key="7">
    <source>
        <dbReference type="Proteomes" id="UP000012101"/>
    </source>
</evidence>
<gene>
    <name evidence="6" type="ORF">LEP1GSC038_0554</name>
</gene>
<reference evidence="6 7" key="1">
    <citation type="submission" date="2013-01" db="EMBL/GenBank/DDBJ databases">
        <authorList>
            <person name="Harkins D.M."/>
            <person name="Durkin A.S."/>
            <person name="Brinkac L.M."/>
            <person name="Haft D.H."/>
            <person name="Selengut J.D."/>
            <person name="Sanka R."/>
            <person name="DePew J."/>
            <person name="Purushe J."/>
            <person name="Hospenthal D.R."/>
            <person name="Murray C.K."/>
            <person name="Pimentel G."/>
            <person name="Wasfy M."/>
            <person name="Vinetz J.M."/>
            <person name="Sutton G.G."/>
            <person name="Nierman W.C."/>
            <person name="Fouts D.E."/>
        </authorList>
    </citation>
    <scope>NUCLEOTIDE SEQUENCE [LARGE SCALE GENOMIC DNA]</scope>
    <source>
        <strain evidence="6 7">2006001855</strain>
    </source>
</reference>
<dbReference type="InterPro" id="IPR036271">
    <property type="entry name" value="Tet_transcr_reg_TetR-rel_C_sf"/>
</dbReference>
<dbReference type="Pfam" id="PF00440">
    <property type="entry name" value="TetR_N"/>
    <property type="match status" value="1"/>
</dbReference>
<name>M6FN72_9LEPT</name>
<evidence type="ECO:0000259" key="5">
    <source>
        <dbReference type="PROSITE" id="PS50977"/>
    </source>
</evidence>
<evidence type="ECO:0000256" key="2">
    <source>
        <dbReference type="ARBA" id="ARBA00023125"/>
    </source>
</evidence>
<keyword evidence="1" id="KW-0805">Transcription regulation</keyword>
<accession>M6FN72</accession>
<protein>
    <submittedName>
        <fullName evidence="6">Transcriptional regulator, TetR family</fullName>
    </submittedName>
</protein>
<dbReference type="InterPro" id="IPR009057">
    <property type="entry name" value="Homeodomain-like_sf"/>
</dbReference>
<dbReference type="SUPFAM" id="SSF48498">
    <property type="entry name" value="Tetracyclin repressor-like, C-terminal domain"/>
    <property type="match status" value="1"/>
</dbReference>
<organism evidence="6 7">
    <name type="scientific">Leptospira weilii str. 2006001855</name>
    <dbReference type="NCBI Taxonomy" id="996804"/>
    <lineage>
        <taxon>Bacteria</taxon>
        <taxon>Pseudomonadati</taxon>
        <taxon>Spirochaetota</taxon>
        <taxon>Spirochaetia</taxon>
        <taxon>Leptospirales</taxon>
        <taxon>Leptospiraceae</taxon>
        <taxon>Leptospira</taxon>
    </lineage>
</organism>
<dbReference type="Proteomes" id="UP000012101">
    <property type="component" value="Unassembled WGS sequence"/>
</dbReference>
<dbReference type="PROSITE" id="PS50977">
    <property type="entry name" value="HTH_TETR_2"/>
    <property type="match status" value="1"/>
</dbReference>
<keyword evidence="3" id="KW-0804">Transcription</keyword>
<evidence type="ECO:0000256" key="3">
    <source>
        <dbReference type="ARBA" id="ARBA00023163"/>
    </source>
</evidence>
<dbReference type="SUPFAM" id="SSF46689">
    <property type="entry name" value="Homeodomain-like"/>
    <property type="match status" value="1"/>
</dbReference>
<dbReference type="EMBL" id="AFJM02000039">
    <property type="protein sequence ID" value="EMM72542.1"/>
    <property type="molecule type" value="Genomic_DNA"/>
</dbReference>
<keyword evidence="2 4" id="KW-0238">DNA-binding</keyword>
<feature type="DNA-binding region" description="H-T-H motif" evidence="4">
    <location>
        <begin position="46"/>
        <end position="65"/>
    </location>
</feature>
<proteinExistence type="predicted"/>
<dbReference type="PANTHER" id="PTHR47506">
    <property type="entry name" value="TRANSCRIPTIONAL REGULATORY PROTEIN"/>
    <property type="match status" value="1"/>
</dbReference>